<evidence type="ECO:0000256" key="1">
    <source>
        <dbReference type="SAM" id="MobiDB-lite"/>
    </source>
</evidence>
<name>Q13JC5_PARXL</name>
<dbReference type="GO" id="GO:0005524">
    <property type="term" value="F:ATP binding"/>
    <property type="evidence" value="ECO:0007669"/>
    <property type="project" value="InterPro"/>
</dbReference>
<evidence type="ECO:0000313" key="2">
    <source>
        <dbReference type="EMBL" id="ABE35814.1"/>
    </source>
</evidence>
<protein>
    <recommendedName>
        <fullName evidence="4">Peptidase M41 domain-containing protein</fullName>
    </recommendedName>
</protein>
<dbReference type="Proteomes" id="UP000001817">
    <property type="component" value="Chromosome 2"/>
</dbReference>
<dbReference type="Gene3D" id="1.20.58.760">
    <property type="entry name" value="Peptidase M41"/>
    <property type="match status" value="1"/>
</dbReference>
<proteinExistence type="predicted"/>
<evidence type="ECO:0008006" key="4">
    <source>
        <dbReference type="Google" id="ProtNLM"/>
    </source>
</evidence>
<dbReference type="GO" id="GO:0004222">
    <property type="term" value="F:metalloendopeptidase activity"/>
    <property type="evidence" value="ECO:0007669"/>
    <property type="project" value="InterPro"/>
</dbReference>
<keyword evidence="3" id="KW-1185">Reference proteome</keyword>
<accession>Q13JC5</accession>
<feature type="compositionally biased region" description="Polar residues" evidence="1">
    <location>
        <begin position="1"/>
        <end position="16"/>
    </location>
</feature>
<organism evidence="2 3">
    <name type="scientific">Paraburkholderia xenovorans (strain LB400)</name>
    <dbReference type="NCBI Taxonomy" id="266265"/>
    <lineage>
        <taxon>Bacteria</taxon>
        <taxon>Pseudomonadati</taxon>
        <taxon>Pseudomonadota</taxon>
        <taxon>Betaproteobacteria</taxon>
        <taxon>Burkholderiales</taxon>
        <taxon>Burkholderiaceae</taxon>
        <taxon>Paraburkholderia</taxon>
    </lineage>
</organism>
<dbReference type="GO" id="GO:0004176">
    <property type="term" value="F:ATP-dependent peptidase activity"/>
    <property type="evidence" value="ECO:0007669"/>
    <property type="project" value="InterPro"/>
</dbReference>
<dbReference type="RefSeq" id="WP_011493078.1">
    <property type="nucleotide sequence ID" value="NC_007952.1"/>
</dbReference>
<dbReference type="GO" id="GO:0006508">
    <property type="term" value="P:proteolysis"/>
    <property type="evidence" value="ECO:0007669"/>
    <property type="project" value="InterPro"/>
</dbReference>
<gene>
    <name evidence="2" type="ORF">Bxe_B0121</name>
</gene>
<dbReference type="OrthoDB" id="8480552at2"/>
<feature type="region of interest" description="Disordered" evidence="1">
    <location>
        <begin position="1"/>
        <end position="20"/>
    </location>
</feature>
<dbReference type="KEGG" id="bxe:Bxe_B0121"/>
<dbReference type="KEGG" id="bxb:DR64_5472"/>
<dbReference type="SUPFAM" id="SSF140990">
    <property type="entry name" value="FtsH protease domain-like"/>
    <property type="match status" value="1"/>
</dbReference>
<dbReference type="AlphaFoldDB" id="Q13JC5"/>
<sequence length="206" mass="22640">MTANIPASTSLRPTSPTREEAAYHESGHAVAAYLTGYHYVDDDIVIDGGKTAVTTIQPDLHLLQVRVQELGWAVPDELELRRQQCFIAAAGYGAEMVLAEKRGRPFDTYSVGVAALGDRQHVGAIWGLANGAFYKFADEMAVQFRDPKVWTIVETVAQELLSRGRMYADEFIGLLENLMPQLGVPFRLFSTVTPELQTPTLLPASS</sequence>
<dbReference type="EMBL" id="CP000271">
    <property type="protein sequence ID" value="ABE35814.1"/>
    <property type="molecule type" value="Genomic_DNA"/>
</dbReference>
<dbReference type="InterPro" id="IPR037219">
    <property type="entry name" value="Peptidase_M41-like"/>
</dbReference>
<reference evidence="2 3" key="1">
    <citation type="journal article" date="2006" name="Proc. Natl. Acad. Sci. U.S.A.">
        <title>Burkholderia xenovorans LB400 harbors a multi-replicon, 9.73-Mbp genome shaped for versatility.</title>
        <authorList>
            <person name="Chain P.S."/>
            <person name="Denef V.J."/>
            <person name="Konstantinidis K.T."/>
            <person name="Vergez L.M."/>
            <person name="Agullo L."/>
            <person name="Reyes V.L."/>
            <person name="Hauser L."/>
            <person name="Cordova M."/>
            <person name="Gomez L."/>
            <person name="Gonzalez M."/>
            <person name="Land M."/>
            <person name="Lao V."/>
            <person name="Larimer F."/>
            <person name="LiPuma J.J."/>
            <person name="Mahenthiralingam E."/>
            <person name="Malfatti S.A."/>
            <person name="Marx C.J."/>
            <person name="Parnell J.J."/>
            <person name="Ramette A."/>
            <person name="Richardson P."/>
            <person name="Seeger M."/>
            <person name="Smith D."/>
            <person name="Spilker T."/>
            <person name="Sul W.J."/>
            <person name="Tsoi T.V."/>
            <person name="Ulrich L.E."/>
            <person name="Zhulin I.B."/>
            <person name="Tiedje J.M."/>
        </authorList>
    </citation>
    <scope>NUCLEOTIDE SEQUENCE [LARGE SCALE GENOMIC DNA]</scope>
    <source>
        <strain evidence="2 3">LB400</strain>
    </source>
</reference>
<evidence type="ECO:0000313" key="3">
    <source>
        <dbReference type="Proteomes" id="UP000001817"/>
    </source>
</evidence>